<dbReference type="AlphaFoldDB" id="E9GV33"/>
<proteinExistence type="predicted"/>
<dbReference type="EMBL" id="GL732567">
    <property type="protein sequence ID" value="EFX76684.1"/>
    <property type="molecule type" value="Genomic_DNA"/>
</dbReference>
<gene>
    <name evidence="1" type="ORF">DAPPUDRAFT_248725</name>
</gene>
<protein>
    <submittedName>
        <fullName evidence="1">Uncharacterized protein</fullName>
    </submittedName>
</protein>
<dbReference type="KEGG" id="dpx:DAPPUDRAFT_248725"/>
<accession>E9GV33</accession>
<dbReference type="Proteomes" id="UP000000305">
    <property type="component" value="Unassembled WGS sequence"/>
</dbReference>
<organism evidence="1 2">
    <name type="scientific">Daphnia pulex</name>
    <name type="common">Water flea</name>
    <dbReference type="NCBI Taxonomy" id="6669"/>
    <lineage>
        <taxon>Eukaryota</taxon>
        <taxon>Metazoa</taxon>
        <taxon>Ecdysozoa</taxon>
        <taxon>Arthropoda</taxon>
        <taxon>Crustacea</taxon>
        <taxon>Branchiopoda</taxon>
        <taxon>Diplostraca</taxon>
        <taxon>Cladocera</taxon>
        <taxon>Anomopoda</taxon>
        <taxon>Daphniidae</taxon>
        <taxon>Daphnia</taxon>
    </lineage>
</organism>
<name>E9GV33_DAPPU</name>
<keyword evidence="2" id="KW-1185">Reference proteome</keyword>
<dbReference type="HOGENOM" id="CLU_2690335_0_0_1"/>
<dbReference type="InParanoid" id="E9GV33"/>
<evidence type="ECO:0000313" key="2">
    <source>
        <dbReference type="Proteomes" id="UP000000305"/>
    </source>
</evidence>
<reference evidence="1 2" key="1">
    <citation type="journal article" date="2011" name="Science">
        <title>The ecoresponsive genome of Daphnia pulex.</title>
        <authorList>
            <person name="Colbourne J.K."/>
            <person name="Pfrender M.E."/>
            <person name="Gilbert D."/>
            <person name="Thomas W.K."/>
            <person name="Tucker A."/>
            <person name="Oakley T.H."/>
            <person name="Tokishita S."/>
            <person name="Aerts A."/>
            <person name="Arnold G.J."/>
            <person name="Basu M.K."/>
            <person name="Bauer D.J."/>
            <person name="Caceres C.E."/>
            <person name="Carmel L."/>
            <person name="Casola C."/>
            <person name="Choi J.H."/>
            <person name="Detter J.C."/>
            <person name="Dong Q."/>
            <person name="Dusheyko S."/>
            <person name="Eads B.D."/>
            <person name="Frohlich T."/>
            <person name="Geiler-Samerotte K.A."/>
            <person name="Gerlach D."/>
            <person name="Hatcher P."/>
            <person name="Jogdeo S."/>
            <person name="Krijgsveld J."/>
            <person name="Kriventseva E.V."/>
            <person name="Kultz D."/>
            <person name="Laforsch C."/>
            <person name="Lindquist E."/>
            <person name="Lopez J."/>
            <person name="Manak J.R."/>
            <person name="Muller J."/>
            <person name="Pangilinan J."/>
            <person name="Patwardhan R.P."/>
            <person name="Pitluck S."/>
            <person name="Pritham E.J."/>
            <person name="Rechtsteiner A."/>
            <person name="Rho M."/>
            <person name="Rogozin I.B."/>
            <person name="Sakarya O."/>
            <person name="Salamov A."/>
            <person name="Schaack S."/>
            <person name="Shapiro H."/>
            <person name="Shiga Y."/>
            <person name="Skalitzky C."/>
            <person name="Smith Z."/>
            <person name="Souvorov A."/>
            <person name="Sung W."/>
            <person name="Tang Z."/>
            <person name="Tsuchiya D."/>
            <person name="Tu H."/>
            <person name="Vos H."/>
            <person name="Wang M."/>
            <person name="Wolf Y.I."/>
            <person name="Yamagata H."/>
            <person name="Yamada T."/>
            <person name="Ye Y."/>
            <person name="Shaw J.R."/>
            <person name="Andrews J."/>
            <person name="Crease T.J."/>
            <person name="Tang H."/>
            <person name="Lucas S.M."/>
            <person name="Robertson H.M."/>
            <person name="Bork P."/>
            <person name="Koonin E.V."/>
            <person name="Zdobnov E.M."/>
            <person name="Grigoriev I.V."/>
            <person name="Lynch M."/>
            <person name="Boore J.L."/>
        </authorList>
    </citation>
    <scope>NUCLEOTIDE SEQUENCE [LARGE SCALE GENOMIC DNA]</scope>
</reference>
<sequence length="74" mass="8476">MSLVKLILLAYPDLIVPLISRGHLLLNREIVGFRRNLDDDEDDDDDELLETPEMKCSVCHAKCDFFLVSQLSEV</sequence>
<evidence type="ECO:0000313" key="1">
    <source>
        <dbReference type="EMBL" id="EFX76684.1"/>
    </source>
</evidence>